<organism evidence="1">
    <name type="scientific">Arundo donax</name>
    <name type="common">Giant reed</name>
    <name type="synonym">Donax arundinaceus</name>
    <dbReference type="NCBI Taxonomy" id="35708"/>
    <lineage>
        <taxon>Eukaryota</taxon>
        <taxon>Viridiplantae</taxon>
        <taxon>Streptophyta</taxon>
        <taxon>Embryophyta</taxon>
        <taxon>Tracheophyta</taxon>
        <taxon>Spermatophyta</taxon>
        <taxon>Magnoliopsida</taxon>
        <taxon>Liliopsida</taxon>
        <taxon>Poales</taxon>
        <taxon>Poaceae</taxon>
        <taxon>PACMAD clade</taxon>
        <taxon>Arundinoideae</taxon>
        <taxon>Arundineae</taxon>
        <taxon>Arundo</taxon>
    </lineage>
</organism>
<sequence>MPSKPEEVQLLAGVELLQLDPSDLQATGDFRTLLCESTSLPFPRQSFSSRVDWCCDWICSPGCGARTGWNLRHATKEAGSEAYLHQQSFCVMGINGRRYW</sequence>
<proteinExistence type="predicted"/>
<accession>A0A0A9EKJ5</accession>
<reference evidence="1" key="2">
    <citation type="journal article" date="2015" name="Data Brief">
        <title>Shoot transcriptome of the giant reed, Arundo donax.</title>
        <authorList>
            <person name="Barrero R.A."/>
            <person name="Guerrero F.D."/>
            <person name="Moolhuijzen P."/>
            <person name="Goolsby J.A."/>
            <person name="Tidwell J."/>
            <person name="Bellgard S.E."/>
            <person name="Bellgard M.I."/>
        </authorList>
    </citation>
    <scope>NUCLEOTIDE SEQUENCE</scope>
    <source>
        <tissue evidence="1">Shoot tissue taken approximately 20 cm above the soil surface</tissue>
    </source>
</reference>
<dbReference type="EMBL" id="GBRH01196631">
    <property type="protein sequence ID" value="JAE01265.1"/>
    <property type="molecule type" value="Transcribed_RNA"/>
</dbReference>
<dbReference type="AlphaFoldDB" id="A0A0A9EKJ5"/>
<name>A0A0A9EKJ5_ARUDO</name>
<protein>
    <submittedName>
        <fullName evidence="1">Uncharacterized protein</fullName>
    </submittedName>
</protein>
<evidence type="ECO:0000313" key="1">
    <source>
        <dbReference type="EMBL" id="JAE01265.1"/>
    </source>
</evidence>
<reference evidence="1" key="1">
    <citation type="submission" date="2014-09" db="EMBL/GenBank/DDBJ databases">
        <authorList>
            <person name="Magalhaes I.L.F."/>
            <person name="Oliveira U."/>
            <person name="Santos F.R."/>
            <person name="Vidigal T.H.D.A."/>
            <person name="Brescovit A.D."/>
            <person name="Santos A.J."/>
        </authorList>
    </citation>
    <scope>NUCLEOTIDE SEQUENCE</scope>
    <source>
        <tissue evidence="1">Shoot tissue taken approximately 20 cm above the soil surface</tissue>
    </source>
</reference>